<comment type="function">
    <text evidence="5">Modulates RecA activity.</text>
</comment>
<evidence type="ECO:0000256" key="3">
    <source>
        <dbReference type="ARBA" id="ARBA00018111"/>
    </source>
</evidence>
<feature type="domain" description="RecX second three-helical" evidence="7">
    <location>
        <begin position="121"/>
        <end position="161"/>
    </location>
</feature>
<dbReference type="InterPro" id="IPR053924">
    <property type="entry name" value="RecX_HTH_2nd"/>
</dbReference>
<name>A0A9D2M9D5_9FIRM</name>
<comment type="caution">
    <text evidence="9">The sequence shown here is derived from an EMBL/GenBank/DDBJ whole genome shotgun (WGS) entry which is preliminary data.</text>
</comment>
<dbReference type="Pfam" id="PF02631">
    <property type="entry name" value="RecX_HTH2"/>
    <property type="match status" value="1"/>
</dbReference>
<dbReference type="Proteomes" id="UP000824208">
    <property type="component" value="Unassembled WGS sequence"/>
</dbReference>
<dbReference type="EMBL" id="DWYC01000031">
    <property type="protein sequence ID" value="HJB56447.1"/>
    <property type="molecule type" value="Genomic_DNA"/>
</dbReference>
<dbReference type="PANTHER" id="PTHR33602">
    <property type="entry name" value="REGULATORY PROTEIN RECX FAMILY PROTEIN"/>
    <property type="match status" value="1"/>
</dbReference>
<evidence type="ECO:0000256" key="4">
    <source>
        <dbReference type="ARBA" id="ARBA00022490"/>
    </source>
</evidence>
<evidence type="ECO:0000259" key="8">
    <source>
        <dbReference type="Pfam" id="PF21982"/>
    </source>
</evidence>
<keyword evidence="4 5" id="KW-0963">Cytoplasm</keyword>
<dbReference type="PANTHER" id="PTHR33602:SF1">
    <property type="entry name" value="REGULATORY PROTEIN RECX FAMILY PROTEIN"/>
    <property type="match status" value="1"/>
</dbReference>
<evidence type="ECO:0000256" key="6">
    <source>
        <dbReference type="SAM" id="MobiDB-lite"/>
    </source>
</evidence>
<evidence type="ECO:0000256" key="5">
    <source>
        <dbReference type="HAMAP-Rule" id="MF_01114"/>
    </source>
</evidence>
<dbReference type="HAMAP" id="MF_01114">
    <property type="entry name" value="RecX"/>
    <property type="match status" value="1"/>
</dbReference>
<proteinExistence type="inferred from homology"/>
<evidence type="ECO:0000256" key="2">
    <source>
        <dbReference type="ARBA" id="ARBA00009695"/>
    </source>
</evidence>
<feature type="domain" description="RecX first three-helical" evidence="8">
    <location>
        <begin position="62"/>
        <end position="86"/>
    </location>
</feature>
<dbReference type="Pfam" id="PF21982">
    <property type="entry name" value="RecX_HTH1"/>
    <property type="match status" value="1"/>
</dbReference>
<comment type="similarity">
    <text evidence="2 5">Belongs to the RecX family.</text>
</comment>
<dbReference type="GO" id="GO:0006282">
    <property type="term" value="P:regulation of DNA repair"/>
    <property type="evidence" value="ECO:0007669"/>
    <property type="project" value="UniProtKB-UniRule"/>
</dbReference>
<dbReference type="AlphaFoldDB" id="A0A9D2M9D5"/>
<dbReference type="InterPro" id="IPR053926">
    <property type="entry name" value="RecX_HTH_1st"/>
</dbReference>
<sequence length="221" mass="25129">MKLLKLTPSQRVQGRWLLHLEDGSLLRVGEGEVVSFGLYSGMELPAETLEALASAAALAALREKALNALSRRPMSRKELIQKLTARPWRPTRDSGKPQEPPATPEQAEAVADWLEKLGYLNDREFARHVVRHYSAAGYGAGKLRDELYRRGVPRDLWEEALEEAADPEEEIDRLIRKKMQGADPRDRKALKRASDALARRGYRWEEIKEGLRRYGAETEDD</sequence>
<dbReference type="Gene3D" id="1.10.10.10">
    <property type="entry name" value="Winged helix-like DNA-binding domain superfamily/Winged helix DNA-binding domain"/>
    <property type="match status" value="3"/>
</dbReference>
<organism evidence="9 10">
    <name type="scientific">Candidatus Flavonifractor intestinipullorum</name>
    <dbReference type="NCBI Taxonomy" id="2838587"/>
    <lineage>
        <taxon>Bacteria</taxon>
        <taxon>Bacillati</taxon>
        <taxon>Bacillota</taxon>
        <taxon>Clostridia</taxon>
        <taxon>Eubacteriales</taxon>
        <taxon>Oscillospiraceae</taxon>
        <taxon>Flavonifractor</taxon>
    </lineage>
</organism>
<dbReference type="InterPro" id="IPR036388">
    <property type="entry name" value="WH-like_DNA-bd_sf"/>
</dbReference>
<protein>
    <recommendedName>
        <fullName evidence="3 5">Regulatory protein RecX</fullName>
    </recommendedName>
</protein>
<reference evidence="9" key="2">
    <citation type="submission" date="2021-04" db="EMBL/GenBank/DDBJ databases">
        <authorList>
            <person name="Gilroy R."/>
        </authorList>
    </citation>
    <scope>NUCLEOTIDE SEQUENCE</scope>
    <source>
        <strain evidence="9">CHK189-11263</strain>
    </source>
</reference>
<feature type="region of interest" description="Disordered" evidence="6">
    <location>
        <begin position="82"/>
        <end position="106"/>
    </location>
</feature>
<reference evidence="9" key="1">
    <citation type="journal article" date="2021" name="PeerJ">
        <title>Extensive microbial diversity within the chicken gut microbiome revealed by metagenomics and culture.</title>
        <authorList>
            <person name="Gilroy R."/>
            <person name="Ravi A."/>
            <person name="Getino M."/>
            <person name="Pursley I."/>
            <person name="Horton D.L."/>
            <person name="Alikhan N.F."/>
            <person name="Baker D."/>
            <person name="Gharbi K."/>
            <person name="Hall N."/>
            <person name="Watson M."/>
            <person name="Adriaenssens E.M."/>
            <person name="Foster-Nyarko E."/>
            <person name="Jarju S."/>
            <person name="Secka A."/>
            <person name="Antonio M."/>
            <person name="Oren A."/>
            <person name="Chaudhuri R.R."/>
            <person name="La Ragione R."/>
            <person name="Hildebrand F."/>
            <person name="Pallen M.J."/>
        </authorList>
    </citation>
    <scope>NUCLEOTIDE SEQUENCE</scope>
    <source>
        <strain evidence="9">CHK189-11263</strain>
    </source>
</reference>
<evidence type="ECO:0000256" key="1">
    <source>
        <dbReference type="ARBA" id="ARBA00004496"/>
    </source>
</evidence>
<evidence type="ECO:0000259" key="7">
    <source>
        <dbReference type="Pfam" id="PF02631"/>
    </source>
</evidence>
<dbReference type="InterPro" id="IPR003783">
    <property type="entry name" value="Regulatory_RecX"/>
</dbReference>
<comment type="subcellular location">
    <subcellularLocation>
        <location evidence="1 5">Cytoplasm</location>
    </subcellularLocation>
</comment>
<gene>
    <name evidence="5" type="primary">recX</name>
    <name evidence="9" type="ORF">H9714_02735</name>
</gene>
<dbReference type="GO" id="GO:0005737">
    <property type="term" value="C:cytoplasm"/>
    <property type="evidence" value="ECO:0007669"/>
    <property type="project" value="UniProtKB-SubCell"/>
</dbReference>
<evidence type="ECO:0000313" key="10">
    <source>
        <dbReference type="Proteomes" id="UP000824208"/>
    </source>
</evidence>
<evidence type="ECO:0000313" key="9">
    <source>
        <dbReference type="EMBL" id="HJB56447.1"/>
    </source>
</evidence>
<accession>A0A9D2M9D5</accession>